<comment type="caution">
    <text evidence="2">The sequence shown here is derived from an EMBL/GenBank/DDBJ whole genome shotgun (WGS) entry which is preliminary data.</text>
</comment>
<proteinExistence type="predicted"/>
<dbReference type="EMBL" id="NJEU01000681">
    <property type="protein sequence ID" value="PHH71415.1"/>
    <property type="molecule type" value="Genomic_DNA"/>
</dbReference>
<dbReference type="AlphaFoldDB" id="A0A2C5YPG3"/>
<dbReference type="Pfam" id="PF08642">
    <property type="entry name" value="Rxt3"/>
    <property type="match status" value="1"/>
</dbReference>
<accession>A0A2C5YPG3</accession>
<dbReference type="InterPro" id="IPR013951">
    <property type="entry name" value="Rxt3"/>
</dbReference>
<dbReference type="Proteomes" id="UP000224854">
    <property type="component" value="Unassembled WGS sequence"/>
</dbReference>
<dbReference type="OrthoDB" id="3596986at2759"/>
<evidence type="ECO:0008006" key="4">
    <source>
        <dbReference type="Google" id="ProtNLM"/>
    </source>
</evidence>
<reference evidence="2 3" key="1">
    <citation type="submission" date="2017-06" db="EMBL/GenBank/DDBJ databases">
        <title>Ant-infecting Ophiocordyceps genomes reveal a high diversity of potential behavioral manipulation genes and a possible major role for enterotoxins.</title>
        <authorList>
            <person name="De Bekker C."/>
            <person name="Evans H.C."/>
            <person name="Brachmann A."/>
            <person name="Hughes D.P."/>
        </authorList>
    </citation>
    <scope>NUCLEOTIDE SEQUENCE [LARGE SCALE GENOMIC DNA]</scope>
    <source>
        <strain evidence="2 3">1348a</strain>
    </source>
</reference>
<feature type="compositionally biased region" description="Basic and acidic residues" evidence="1">
    <location>
        <begin position="264"/>
        <end position="287"/>
    </location>
</feature>
<dbReference type="InterPro" id="IPR036609">
    <property type="entry name" value="LCCL_sf"/>
</dbReference>
<gene>
    <name evidence="2" type="ORF">CDD82_6526</name>
</gene>
<dbReference type="Gene3D" id="2.170.130.20">
    <property type="entry name" value="LCCL-like domain"/>
    <property type="match status" value="1"/>
</dbReference>
<dbReference type="SUPFAM" id="SSF69848">
    <property type="entry name" value="LCCL domain"/>
    <property type="match status" value="1"/>
</dbReference>
<name>A0A2C5YPG3_9HYPO</name>
<evidence type="ECO:0000313" key="2">
    <source>
        <dbReference type="EMBL" id="PHH71415.1"/>
    </source>
</evidence>
<feature type="region of interest" description="Disordered" evidence="1">
    <location>
        <begin position="196"/>
        <end position="321"/>
    </location>
</feature>
<keyword evidence="3" id="KW-1185">Reference proteome</keyword>
<protein>
    <recommendedName>
        <fullName evidence="4">Histone deacetylation protein Rxt3</fullName>
    </recommendedName>
</protein>
<sequence>MYDPGLKPSRLLPSVAATASFCSNPNPLPWDVVKDKENCILTVKVPRIHLAPIARQEITARAYLWGTDVYTDDSDVVAACIHGGWIRGEWNEDFDVAAFFGAENEAPSAMGNKANDDSLGSEKLITSPQSSGPLPIPPCRDLHVDVLILPRLEKYAATTRFGISSREFGGKFGARHSVHDGISYMIHSIRWVKNGAQPQARLRGKARRERMRKAMKEAAESYGMISSADGGRQQGEGEDGRLLSGTIAGNWRKPSPLPEQQTTGEKDKVDEGNKEGRGSRQTSEENKVALVANEAETPADQGTQAAAGEGDRSEQSHTTIA</sequence>
<feature type="compositionally biased region" description="Basic residues" evidence="1">
    <location>
        <begin position="202"/>
        <end position="211"/>
    </location>
</feature>
<evidence type="ECO:0000256" key="1">
    <source>
        <dbReference type="SAM" id="MobiDB-lite"/>
    </source>
</evidence>
<organism evidence="2 3">
    <name type="scientific">Ophiocordyceps australis</name>
    <dbReference type="NCBI Taxonomy" id="1399860"/>
    <lineage>
        <taxon>Eukaryota</taxon>
        <taxon>Fungi</taxon>
        <taxon>Dikarya</taxon>
        <taxon>Ascomycota</taxon>
        <taxon>Pezizomycotina</taxon>
        <taxon>Sordariomycetes</taxon>
        <taxon>Hypocreomycetidae</taxon>
        <taxon>Hypocreales</taxon>
        <taxon>Ophiocordycipitaceae</taxon>
        <taxon>Ophiocordyceps</taxon>
    </lineage>
</organism>
<evidence type="ECO:0000313" key="3">
    <source>
        <dbReference type="Proteomes" id="UP000224854"/>
    </source>
</evidence>